<gene>
    <name evidence="2" type="ORF">GCM10009850_085210</name>
</gene>
<keyword evidence="1" id="KW-0472">Membrane</keyword>
<keyword evidence="1" id="KW-0812">Transmembrane</keyword>
<feature type="transmembrane region" description="Helical" evidence="1">
    <location>
        <begin position="67"/>
        <end position="86"/>
    </location>
</feature>
<organism evidence="2 3">
    <name type="scientific">Nonomuraea monospora</name>
    <dbReference type="NCBI Taxonomy" id="568818"/>
    <lineage>
        <taxon>Bacteria</taxon>
        <taxon>Bacillati</taxon>
        <taxon>Actinomycetota</taxon>
        <taxon>Actinomycetes</taxon>
        <taxon>Streptosporangiales</taxon>
        <taxon>Streptosporangiaceae</taxon>
        <taxon>Nonomuraea</taxon>
    </lineage>
</organism>
<reference evidence="2 3" key="1">
    <citation type="journal article" date="2019" name="Int. J. Syst. Evol. Microbiol.">
        <title>The Global Catalogue of Microorganisms (GCM) 10K type strain sequencing project: providing services to taxonomists for standard genome sequencing and annotation.</title>
        <authorList>
            <consortium name="The Broad Institute Genomics Platform"/>
            <consortium name="The Broad Institute Genome Sequencing Center for Infectious Disease"/>
            <person name="Wu L."/>
            <person name="Ma J."/>
        </authorList>
    </citation>
    <scope>NUCLEOTIDE SEQUENCE [LARGE SCALE GENOMIC DNA]</scope>
    <source>
        <strain evidence="2 3">JCM 16114</strain>
    </source>
</reference>
<accession>A0ABN3CUC0</accession>
<evidence type="ECO:0000313" key="2">
    <source>
        <dbReference type="EMBL" id="GAA2213059.1"/>
    </source>
</evidence>
<keyword evidence="3" id="KW-1185">Reference proteome</keyword>
<comment type="caution">
    <text evidence="2">The sequence shown here is derived from an EMBL/GenBank/DDBJ whole genome shotgun (WGS) entry which is preliminary data.</text>
</comment>
<sequence length="94" mass="10073">MAAVGYANRPGKVERLGDAGADLIVTSMRAEPLADAGRADSRQVIVKRFPTAAPYVAGMPNVGLVEIIFMLLLPLAALWVIIYTAVRAAIRHSR</sequence>
<evidence type="ECO:0000256" key="1">
    <source>
        <dbReference type="SAM" id="Phobius"/>
    </source>
</evidence>
<keyword evidence="1" id="KW-1133">Transmembrane helix</keyword>
<dbReference type="EMBL" id="BAAAQX010000030">
    <property type="protein sequence ID" value="GAA2213059.1"/>
    <property type="molecule type" value="Genomic_DNA"/>
</dbReference>
<dbReference type="Proteomes" id="UP001499843">
    <property type="component" value="Unassembled WGS sequence"/>
</dbReference>
<evidence type="ECO:0000313" key="3">
    <source>
        <dbReference type="Proteomes" id="UP001499843"/>
    </source>
</evidence>
<name>A0ABN3CUC0_9ACTN</name>
<proteinExistence type="predicted"/>
<protein>
    <submittedName>
        <fullName evidence="2">Uncharacterized protein</fullName>
    </submittedName>
</protein>